<dbReference type="InterPro" id="IPR038242">
    <property type="entry name" value="Cmr2_N"/>
</dbReference>
<proteinExistence type="predicted"/>
<dbReference type="InterPro" id="IPR024615">
    <property type="entry name" value="CRISPR-assoc_Cmr2_N"/>
</dbReference>
<comment type="caution">
    <text evidence="2">The sequence shown here is derived from an EMBL/GenBank/DDBJ whole genome shotgun (WGS) entry which is preliminary data.</text>
</comment>
<evidence type="ECO:0000313" key="2">
    <source>
        <dbReference type="EMBL" id="KKZ10635.1"/>
    </source>
</evidence>
<organism evidence="2 3">
    <name type="scientific">Candidatus Synechococcus spongiarum 142</name>
    <dbReference type="NCBI Taxonomy" id="1608213"/>
    <lineage>
        <taxon>Bacteria</taxon>
        <taxon>Bacillati</taxon>
        <taxon>Cyanobacteriota</taxon>
        <taxon>Cyanophyceae</taxon>
        <taxon>Synechococcales</taxon>
        <taxon>Synechococcaceae</taxon>
        <taxon>Synechococcus</taxon>
    </lineage>
</organism>
<reference evidence="2 3" key="1">
    <citation type="submission" date="2015-01" db="EMBL/GenBank/DDBJ databases">
        <title>Lifestyle Evolution in Cyanobacterial Symbionts of Sponges.</title>
        <authorList>
            <person name="Burgsdorf I."/>
            <person name="Slaby B.M."/>
            <person name="Handley K.M."/>
            <person name="Haber M."/>
            <person name="Blom J."/>
            <person name="Marshall C.W."/>
            <person name="Gilbert J.A."/>
            <person name="Hentschel U."/>
            <person name="Steindler L."/>
        </authorList>
    </citation>
    <scope>NUCLEOTIDE SEQUENCE [LARGE SCALE GENOMIC DNA]</scope>
    <source>
        <strain evidence="2">142</strain>
    </source>
</reference>
<dbReference type="AlphaFoldDB" id="A0A6N3X175"/>
<dbReference type="EMBL" id="JXUO01000310">
    <property type="protein sequence ID" value="KKZ10635.1"/>
    <property type="molecule type" value="Genomic_DNA"/>
</dbReference>
<gene>
    <name evidence="2" type="ORF">TH68_10130</name>
</gene>
<feature type="non-terminal residue" evidence="2">
    <location>
        <position position="393"/>
    </location>
</feature>
<sequence length="393" mass="44364">MTLRLDFSIGPVQGFVAQSRRTRDLWGSSYLLSFLSAHAMQGIEKAGGEIIEPIVKQDQLYKWVCGHRNGDAPQIGSLPNCFAVEIDGDSRAVACAGVKALNDAWVQISNAVWEEFIKKDDVSRLGTGTRQIWERQISSFWEVIWTARPSSDAETGSLLARRKHWRNHRPPDEPGDKCTVMHDLQELSGYIRSQGDAEKQNQFWKCVRRHTGQLDLQDNERLCAIALIKRLFPKTDKKALGWEVNATYWPSTINIAARPWIQRVQSAIPGTARSYAEEVKQNSPGGVLSERWSATLDNNNSLAGDFPRLDANYYHRGFIKNEQLYPLSRDNEQGQLDRQNRLDQMLNKLNNIYNGKDKDGKEIGPPLSFYALLLADGDRLGKLAGKLGKQRVG</sequence>
<evidence type="ECO:0000313" key="3">
    <source>
        <dbReference type="Proteomes" id="UP000035054"/>
    </source>
</evidence>
<dbReference type="Gene3D" id="3.30.70.2220">
    <property type="entry name" value="CRISPR-Cas system, Cmr2 subunit, D1 domain, cysteine cluster"/>
    <property type="match status" value="1"/>
</dbReference>
<dbReference type="Proteomes" id="UP000035054">
    <property type="component" value="Unassembled WGS sequence"/>
</dbReference>
<name>A0A6N3X175_9SYNE</name>
<protein>
    <recommendedName>
        <fullName evidence="1">CRISPR-associated protein Cmr2 N-terminal domain-containing protein</fullName>
    </recommendedName>
</protein>
<accession>A0A6N3X175</accession>
<evidence type="ECO:0000259" key="1">
    <source>
        <dbReference type="Pfam" id="PF12469"/>
    </source>
</evidence>
<feature type="domain" description="CRISPR-associated protein Cmr2 N-terminal" evidence="1">
    <location>
        <begin position="6"/>
        <end position="108"/>
    </location>
</feature>
<dbReference type="Pfam" id="PF12469">
    <property type="entry name" value="Cmr2_N"/>
    <property type="match status" value="1"/>
</dbReference>